<sequence>MHEDDGKGKEESLFGPSIGIVNSGPSWTALNEKKIVEDELTHDVVKVWVEKSKSGVQPTTTLQALVNLKRPTLRLSPLAPLDNVDATPSQQHGISFAYDCDSPQCGIYVYVMVPPTHPDSPLYKGEASPQHDPNAPLTKLLVYEQVTDGGFGKALTVEDGAIIELSRFLPSGKPLQTEPHLAGTGDFSTTTESPSDASTPAGEDTSGQQGHRTRRFTHFHLRRSIFHSNSDDRAQNRATSGPALAVVDTLDPSNQGARSAEDDASEVKLMIRLAALDEQGTEPSLPNEQVTFLSVARLGAKVQKKVEEPAEGAMGGASAANADESKSKPKADEDEEDTRPWVVRVVKREATIGPHTFQLHEIYGLASNSSKPAPAPTPAPVHGATATHTYPPVADEGTTAALEDGTEDCLLCLSSPREVVLMPCRHLVACKECAINMVEYGAGGTLNVSSSEPAATTGAGGEGEGENADGEQGAGVINDAAAPSTTTALPAPAEQRRRKRRAKGWFCPVCRQPYTSLLRISTSAPPPPADPSSAAAGSAPAHEEETQQTSTGSAMRNLLRPQFLRGFSRQASNANANAATAPAADVELGRV</sequence>
<proteinExistence type="predicted"/>
<evidence type="ECO:0000256" key="1">
    <source>
        <dbReference type="SAM" id="MobiDB-lite"/>
    </source>
</evidence>
<feature type="region of interest" description="Disordered" evidence="1">
    <location>
        <begin position="446"/>
        <end position="474"/>
    </location>
</feature>
<feature type="region of interest" description="Disordered" evidence="1">
    <location>
        <begin position="306"/>
        <end position="339"/>
    </location>
</feature>
<keyword evidence="4" id="KW-1185">Reference proteome</keyword>
<feature type="domain" description="RING-type" evidence="2">
    <location>
        <begin position="409"/>
        <end position="510"/>
    </location>
</feature>
<dbReference type="Proteomes" id="UP000320762">
    <property type="component" value="Unassembled WGS sequence"/>
</dbReference>
<protein>
    <recommendedName>
        <fullName evidence="2">RING-type domain-containing protein</fullName>
    </recommendedName>
</protein>
<dbReference type="GO" id="GO:0005737">
    <property type="term" value="C:cytoplasm"/>
    <property type="evidence" value="ECO:0007669"/>
    <property type="project" value="TreeGrafter"/>
</dbReference>
<evidence type="ECO:0000313" key="4">
    <source>
        <dbReference type="Proteomes" id="UP000320762"/>
    </source>
</evidence>
<feature type="region of interest" description="Disordered" evidence="1">
    <location>
        <begin position="368"/>
        <end position="396"/>
    </location>
</feature>
<feature type="compositionally biased region" description="Low complexity" evidence="1">
    <location>
        <begin position="380"/>
        <end position="389"/>
    </location>
</feature>
<feature type="compositionally biased region" description="Basic residues" evidence="1">
    <location>
        <begin position="211"/>
        <end position="225"/>
    </location>
</feature>
<reference evidence="3 4" key="1">
    <citation type="journal article" date="2019" name="New Phytol.">
        <title>Comparative genomics reveals unique wood-decay strategies and fruiting body development in the Schizophyllaceae.</title>
        <authorList>
            <person name="Almasi E."/>
            <person name="Sahu N."/>
            <person name="Krizsan K."/>
            <person name="Balint B."/>
            <person name="Kovacs G.M."/>
            <person name="Kiss B."/>
            <person name="Cseklye J."/>
            <person name="Drula E."/>
            <person name="Henrissat B."/>
            <person name="Nagy I."/>
            <person name="Chovatia M."/>
            <person name="Adam C."/>
            <person name="LaButti K."/>
            <person name="Lipzen A."/>
            <person name="Riley R."/>
            <person name="Grigoriev I.V."/>
            <person name="Nagy L.G."/>
        </authorList>
    </citation>
    <scope>NUCLEOTIDE SEQUENCE [LARGE SCALE GENOMIC DNA]</scope>
    <source>
        <strain evidence="3 4">NL-1724</strain>
    </source>
</reference>
<evidence type="ECO:0000313" key="3">
    <source>
        <dbReference type="EMBL" id="TRM62191.1"/>
    </source>
</evidence>
<feature type="region of interest" description="Disordered" evidence="1">
    <location>
        <begin position="172"/>
        <end position="264"/>
    </location>
</feature>
<dbReference type="InterPro" id="IPR001841">
    <property type="entry name" value="Znf_RING"/>
</dbReference>
<organism evidence="3 4">
    <name type="scientific">Schizophyllum amplum</name>
    <dbReference type="NCBI Taxonomy" id="97359"/>
    <lineage>
        <taxon>Eukaryota</taxon>
        <taxon>Fungi</taxon>
        <taxon>Dikarya</taxon>
        <taxon>Basidiomycota</taxon>
        <taxon>Agaricomycotina</taxon>
        <taxon>Agaricomycetes</taxon>
        <taxon>Agaricomycetidae</taxon>
        <taxon>Agaricales</taxon>
        <taxon>Schizophyllaceae</taxon>
        <taxon>Schizophyllum</taxon>
    </lineage>
</organism>
<dbReference type="GO" id="GO:0016567">
    <property type="term" value="P:protein ubiquitination"/>
    <property type="evidence" value="ECO:0007669"/>
    <property type="project" value="TreeGrafter"/>
</dbReference>
<feature type="region of interest" description="Disordered" evidence="1">
    <location>
        <begin position="519"/>
        <end position="554"/>
    </location>
</feature>
<dbReference type="OrthoDB" id="1711136at2759"/>
<feature type="compositionally biased region" description="Low complexity" evidence="1">
    <location>
        <begin position="531"/>
        <end position="540"/>
    </location>
</feature>
<name>A0A550CBK5_9AGAR</name>
<feature type="compositionally biased region" description="Low complexity" evidence="1">
    <location>
        <begin position="481"/>
        <end position="493"/>
    </location>
</feature>
<dbReference type="InterPro" id="IPR013083">
    <property type="entry name" value="Znf_RING/FYVE/PHD"/>
</dbReference>
<accession>A0A550CBK5</accession>
<gene>
    <name evidence="3" type="ORF">BD626DRAFT_548604</name>
</gene>
<feature type="region of interest" description="Disordered" evidence="1">
    <location>
        <begin position="481"/>
        <end position="500"/>
    </location>
</feature>
<dbReference type="PANTHER" id="PTHR22996">
    <property type="entry name" value="MAHOGUNIN"/>
    <property type="match status" value="1"/>
</dbReference>
<dbReference type="STRING" id="97359.A0A550CBK5"/>
<dbReference type="PANTHER" id="PTHR22996:SF0">
    <property type="entry name" value="RE60872P-RELATED"/>
    <property type="match status" value="1"/>
</dbReference>
<dbReference type="GO" id="GO:0061630">
    <property type="term" value="F:ubiquitin protein ligase activity"/>
    <property type="evidence" value="ECO:0007669"/>
    <property type="project" value="UniProtKB-EC"/>
</dbReference>
<evidence type="ECO:0000259" key="2">
    <source>
        <dbReference type="SMART" id="SM00184"/>
    </source>
</evidence>
<dbReference type="SMART" id="SM00184">
    <property type="entry name" value="RING"/>
    <property type="match status" value="1"/>
</dbReference>
<dbReference type="EMBL" id="VDMD01000013">
    <property type="protein sequence ID" value="TRM62191.1"/>
    <property type="molecule type" value="Genomic_DNA"/>
</dbReference>
<dbReference type="InterPro" id="IPR045194">
    <property type="entry name" value="MGRN1/RNF157-like"/>
</dbReference>
<dbReference type="AlphaFoldDB" id="A0A550CBK5"/>
<dbReference type="GO" id="GO:0008270">
    <property type="term" value="F:zinc ion binding"/>
    <property type="evidence" value="ECO:0007669"/>
    <property type="project" value="UniProtKB-KW"/>
</dbReference>
<dbReference type="Pfam" id="PF13920">
    <property type="entry name" value="zf-C3HC4_3"/>
    <property type="match status" value="1"/>
</dbReference>
<comment type="caution">
    <text evidence="3">The sequence shown here is derived from an EMBL/GenBank/DDBJ whole genome shotgun (WGS) entry which is preliminary data.</text>
</comment>
<feature type="compositionally biased region" description="Polar residues" evidence="1">
    <location>
        <begin position="186"/>
        <end position="198"/>
    </location>
</feature>
<dbReference type="Gene3D" id="3.30.40.10">
    <property type="entry name" value="Zinc/RING finger domain, C3HC4 (zinc finger)"/>
    <property type="match status" value="1"/>
</dbReference>